<feature type="region of interest" description="Disordered" evidence="1">
    <location>
        <begin position="84"/>
        <end position="106"/>
    </location>
</feature>
<dbReference type="SUPFAM" id="SSF56112">
    <property type="entry name" value="Protein kinase-like (PK-like)"/>
    <property type="match status" value="1"/>
</dbReference>
<feature type="compositionally biased region" description="Acidic residues" evidence="1">
    <location>
        <begin position="800"/>
        <end position="810"/>
    </location>
</feature>
<dbReference type="Pfam" id="PF17667">
    <property type="entry name" value="Pkinase_fungal"/>
    <property type="match status" value="1"/>
</dbReference>
<dbReference type="EMBL" id="NHYD01001970">
    <property type="protein sequence ID" value="PPQ88969.1"/>
    <property type="molecule type" value="Genomic_DNA"/>
</dbReference>
<protein>
    <recommendedName>
        <fullName evidence="2">Fungal-type protein kinase domain-containing protein</fullName>
    </recommendedName>
</protein>
<sequence length="830" mass="93754">MADKILPTITNPAINDIKHDGGVPETPRSHRSHAGKANITVLRPVIAIEMDREFVKVPLDSFMETYLPFVPTAEVINRIIQQLSSEESNQPSPKNESPSEGSSGVKVSLRDALRAGKSLMLRHDNCLMFRAYPQPPTQAHGTEKSMYSPLSKIAEQISQIKDLIPDRPRNEYHYRDVSSKKIHSDIKGSNNKIDACFMSGERNSQPATHDIAVVIEQKLLSAQRAGNNRQAVSANVQIMNDDVRRMFTFGVHIQITIESDQVTKPELLLKVFTSFLYAKSGELGYDPLVEYLGQGHYLFKEIPNVRDSSVLDTYKSIDTISEIRANNISGRMARVFTVVKYSQKSKRFGTTKYVLKDVWLDDSAQTERQLQDAIFHDIDNFWNDRDTPPGLASIKGLHRDLVSSKAYKKHFLSVENDYHGKESKKLPDDFQPVRGLLSGPPLDDENSEATTTAARTAADKNKTIHTVPVNAAYDDFARDDFVRTYTPKKQYRVVYSELCTTVGQLDTLGEAIDILCQCLTPLQLMFCAGWVHRDISSGNIMAYRKNLDNKEQPWRVILADLEYAKRYPSPPDYSVSHDPKTGTPFFMPIEIMLNITLFSPTYDESLASKVSSERSEAQAVTVAATTSEVAEEEDVFEQARLRMIARDKAKKLRLKGVVHNFQHDLESIWWLVLWFITSRVAGEAAQLYGQKIFHNSIIPSPKRLAAFTTEIDGDLKQCLGKLADHFAEPMENIRNAMVLSYVQRVRDSKLRDISSFAPISNGFRTFFKHITESKDKWSATPLGAQNPYIDPAERKRPRPDDDDDAQDENEMEPKSKLPKTSDSPEGQLTE</sequence>
<dbReference type="Gene3D" id="1.10.510.10">
    <property type="entry name" value="Transferase(Phosphotransferase) domain 1"/>
    <property type="match status" value="1"/>
</dbReference>
<name>A0A409XDV4_PSICY</name>
<dbReference type="InterPro" id="IPR011009">
    <property type="entry name" value="Kinase-like_dom_sf"/>
</dbReference>
<dbReference type="AlphaFoldDB" id="A0A409XDV4"/>
<evidence type="ECO:0000313" key="3">
    <source>
        <dbReference type="EMBL" id="PPQ88969.1"/>
    </source>
</evidence>
<dbReference type="InterPro" id="IPR040976">
    <property type="entry name" value="Pkinase_fungal"/>
</dbReference>
<organism evidence="3 4">
    <name type="scientific">Psilocybe cyanescens</name>
    <dbReference type="NCBI Taxonomy" id="93625"/>
    <lineage>
        <taxon>Eukaryota</taxon>
        <taxon>Fungi</taxon>
        <taxon>Dikarya</taxon>
        <taxon>Basidiomycota</taxon>
        <taxon>Agaricomycotina</taxon>
        <taxon>Agaricomycetes</taxon>
        <taxon>Agaricomycetidae</taxon>
        <taxon>Agaricales</taxon>
        <taxon>Agaricineae</taxon>
        <taxon>Strophariaceae</taxon>
        <taxon>Psilocybe</taxon>
    </lineage>
</organism>
<keyword evidence="4" id="KW-1185">Reference proteome</keyword>
<feature type="region of interest" description="Disordered" evidence="1">
    <location>
        <begin position="15"/>
        <end position="35"/>
    </location>
</feature>
<proteinExistence type="predicted"/>
<reference evidence="3 4" key="1">
    <citation type="journal article" date="2018" name="Evol. Lett.">
        <title>Horizontal gene cluster transfer increased hallucinogenic mushroom diversity.</title>
        <authorList>
            <person name="Reynolds H.T."/>
            <person name="Vijayakumar V."/>
            <person name="Gluck-Thaler E."/>
            <person name="Korotkin H.B."/>
            <person name="Matheny P.B."/>
            <person name="Slot J.C."/>
        </authorList>
    </citation>
    <scope>NUCLEOTIDE SEQUENCE [LARGE SCALE GENOMIC DNA]</scope>
    <source>
        <strain evidence="3 4">2631</strain>
    </source>
</reference>
<dbReference type="PANTHER" id="PTHR38248:SF2">
    <property type="entry name" value="FUNK1 11"/>
    <property type="match status" value="1"/>
</dbReference>
<dbReference type="PANTHER" id="PTHR38248">
    <property type="entry name" value="FUNK1 6"/>
    <property type="match status" value="1"/>
</dbReference>
<feature type="compositionally biased region" description="Polar residues" evidence="1">
    <location>
        <begin position="84"/>
        <end position="102"/>
    </location>
</feature>
<evidence type="ECO:0000313" key="4">
    <source>
        <dbReference type="Proteomes" id="UP000283269"/>
    </source>
</evidence>
<feature type="domain" description="Fungal-type protein kinase" evidence="2">
    <location>
        <begin position="260"/>
        <end position="675"/>
    </location>
</feature>
<comment type="caution">
    <text evidence="3">The sequence shown here is derived from an EMBL/GenBank/DDBJ whole genome shotgun (WGS) entry which is preliminary data.</text>
</comment>
<gene>
    <name evidence="3" type="ORF">CVT25_005068</name>
</gene>
<feature type="region of interest" description="Disordered" evidence="1">
    <location>
        <begin position="778"/>
        <end position="830"/>
    </location>
</feature>
<dbReference type="InParanoid" id="A0A409XDV4"/>
<evidence type="ECO:0000259" key="2">
    <source>
        <dbReference type="Pfam" id="PF17667"/>
    </source>
</evidence>
<dbReference type="OrthoDB" id="312874at2759"/>
<accession>A0A409XDV4</accession>
<evidence type="ECO:0000256" key="1">
    <source>
        <dbReference type="SAM" id="MobiDB-lite"/>
    </source>
</evidence>
<feature type="compositionally biased region" description="Polar residues" evidence="1">
    <location>
        <begin position="818"/>
        <end position="830"/>
    </location>
</feature>
<dbReference type="Proteomes" id="UP000283269">
    <property type="component" value="Unassembled WGS sequence"/>
</dbReference>